<gene>
    <name evidence="1" type="ORF">QLX08_003149</name>
</gene>
<protein>
    <submittedName>
        <fullName evidence="1">Uncharacterized protein</fullName>
    </submittedName>
</protein>
<comment type="caution">
    <text evidence="1">The sequence shown here is derived from an EMBL/GenBank/DDBJ whole genome shotgun (WGS) entry which is preliminary data.</text>
</comment>
<evidence type="ECO:0000313" key="2">
    <source>
        <dbReference type="Proteomes" id="UP001432146"/>
    </source>
</evidence>
<keyword evidence="2" id="KW-1185">Reference proteome</keyword>
<evidence type="ECO:0000313" key="1">
    <source>
        <dbReference type="EMBL" id="KAK9306096.1"/>
    </source>
</evidence>
<accession>A0AAW1A829</accession>
<proteinExistence type="predicted"/>
<name>A0AAW1A829_9HYME</name>
<dbReference type="Proteomes" id="UP001432146">
    <property type="component" value="Unassembled WGS sequence"/>
</dbReference>
<dbReference type="EMBL" id="JAWNGG020000044">
    <property type="protein sequence ID" value="KAK9306096.1"/>
    <property type="molecule type" value="Genomic_DNA"/>
</dbReference>
<reference evidence="1 2" key="1">
    <citation type="submission" date="2024-05" db="EMBL/GenBank/DDBJ databases">
        <title>The nuclear and mitochondrial genome assemblies of Tetragonisca angustula (Apidae: Meliponini), a tiny yet remarkable pollinator in the Neotropics.</title>
        <authorList>
            <person name="Ferrari R."/>
            <person name="Ricardo P.C."/>
            <person name="Dias F.C."/>
            <person name="Araujo N.S."/>
            <person name="Soares D.O."/>
            <person name="Zhou Q.-S."/>
            <person name="Zhu C.-D."/>
            <person name="Coutinho L."/>
            <person name="Airas M.C."/>
            <person name="Batista T.M."/>
        </authorList>
    </citation>
    <scope>NUCLEOTIDE SEQUENCE [LARGE SCALE GENOMIC DNA]</scope>
    <source>
        <strain evidence="1">ASF017062</strain>
        <tissue evidence="1">Abdomen</tissue>
    </source>
</reference>
<sequence length="14" mass="1725">MQINLTSFQIKRMD</sequence>
<organism evidence="1 2">
    <name type="scientific">Tetragonisca angustula</name>
    <dbReference type="NCBI Taxonomy" id="166442"/>
    <lineage>
        <taxon>Eukaryota</taxon>
        <taxon>Metazoa</taxon>
        <taxon>Ecdysozoa</taxon>
        <taxon>Arthropoda</taxon>
        <taxon>Hexapoda</taxon>
        <taxon>Insecta</taxon>
        <taxon>Pterygota</taxon>
        <taxon>Neoptera</taxon>
        <taxon>Endopterygota</taxon>
        <taxon>Hymenoptera</taxon>
        <taxon>Apocrita</taxon>
        <taxon>Aculeata</taxon>
        <taxon>Apoidea</taxon>
        <taxon>Anthophila</taxon>
        <taxon>Apidae</taxon>
        <taxon>Tetragonisca</taxon>
    </lineage>
</organism>